<dbReference type="FunFam" id="3.90.190.10:FF:000006">
    <property type="entry name" value="Dual specificity protein phosphatase CDC14B"/>
    <property type="match status" value="1"/>
</dbReference>
<proteinExistence type="inferred from homology"/>
<dbReference type="InterPro" id="IPR029021">
    <property type="entry name" value="Prot-tyrosine_phosphatase-like"/>
</dbReference>
<feature type="non-terminal residue" evidence="10">
    <location>
        <position position="1"/>
    </location>
</feature>
<dbReference type="InterPro" id="IPR000340">
    <property type="entry name" value="Dual-sp_phosphatase_cat-dom"/>
</dbReference>
<dbReference type="PROSITE" id="PS00383">
    <property type="entry name" value="TYR_PHOSPHATASE_1"/>
    <property type="match status" value="1"/>
</dbReference>
<sequence length="465" mass="52075">FYADFGPLNLANLYRYCCKLNKKLKSFTLSKKKIIHYTSFDSRKRANAAFLIGAYAVLYLKKTPEEAYRPLVSGNNPPYLPFRDASFGECTYNLTLLDCLKAIDKAITHGFLNFEDFDVEEYEHYERVENGDFNWIVPGKFLAFSGPHQKSKIENGYPLHAPEAYFPYFRKHNITCVIRLNKKLYEARKFSDAGFDHHDLFFIDGSVPTDDIVQKFLTIAESAEGGIAVHCKAGLGRTGTLIGCYIMKHYRFTAAEALGWIRISRPGSIIGPQQHFMEEKQASMWVQGDIHRKKAREGQNSKHGVSHVLIGVDDISLHDSATVLDKDSQPGQSEDKMTQGDKLRHLKSTRKTRSASTGGLKTEDGKLHSRFTTQPISRISSSSAAGPSSPLKSTKVSSSLVGIRRSPRHVATPTTSPLKSSTGFASNYTAEEYYSPSSSVHRSTDTPLNNQFLDHFRAIPGHFVV</sequence>
<feature type="compositionally biased region" description="Basic and acidic residues" evidence="7">
    <location>
        <begin position="324"/>
        <end position="343"/>
    </location>
</feature>
<dbReference type="Proteomes" id="UP000230750">
    <property type="component" value="Unassembled WGS sequence"/>
</dbReference>
<dbReference type="Gene3D" id="3.90.190.10">
    <property type="entry name" value="Protein tyrosine phosphatase superfamily"/>
    <property type="match status" value="2"/>
</dbReference>
<feature type="domain" description="Tyrosine-protein phosphatase" evidence="8">
    <location>
        <begin position="132"/>
        <end position="289"/>
    </location>
</feature>
<evidence type="ECO:0000259" key="9">
    <source>
        <dbReference type="PROSITE" id="PS50056"/>
    </source>
</evidence>
<dbReference type="InterPro" id="IPR020422">
    <property type="entry name" value="TYR_PHOSPHATASE_DUAL_dom"/>
</dbReference>
<name>A0A2G8JR37_STIJA</name>
<dbReference type="EC" id="3.1.3.48" evidence="2"/>
<gene>
    <name evidence="10" type="ORF">BSL78_24940</name>
</gene>
<dbReference type="InterPro" id="IPR029260">
    <property type="entry name" value="DSPn"/>
</dbReference>
<dbReference type="InterPro" id="IPR016130">
    <property type="entry name" value="Tyr_Pase_AS"/>
</dbReference>
<dbReference type="SUPFAM" id="SSF52799">
    <property type="entry name" value="(Phosphotyrosine protein) phosphatases II"/>
    <property type="match status" value="2"/>
</dbReference>
<comment type="caution">
    <text evidence="10">The sequence shown here is derived from an EMBL/GenBank/DDBJ whole genome shotgun (WGS) entry which is preliminary data.</text>
</comment>
<feature type="domain" description="Tyrosine specific protein phosphatases" evidence="9">
    <location>
        <begin position="214"/>
        <end position="276"/>
    </location>
</feature>
<organism evidence="10 11">
    <name type="scientific">Stichopus japonicus</name>
    <name type="common">Sea cucumber</name>
    <dbReference type="NCBI Taxonomy" id="307972"/>
    <lineage>
        <taxon>Eukaryota</taxon>
        <taxon>Metazoa</taxon>
        <taxon>Echinodermata</taxon>
        <taxon>Eleutherozoa</taxon>
        <taxon>Echinozoa</taxon>
        <taxon>Holothuroidea</taxon>
        <taxon>Aspidochirotacea</taxon>
        <taxon>Aspidochirotida</taxon>
        <taxon>Stichopodidae</taxon>
        <taxon>Apostichopus</taxon>
    </lineage>
</organism>
<evidence type="ECO:0000256" key="1">
    <source>
        <dbReference type="ARBA" id="ARBA00007315"/>
    </source>
</evidence>
<evidence type="ECO:0000256" key="6">
    <source>
        <dbReference type="ARBA" id="ARBA00023306"/>
    </source>
</evidence>
<feature type="compositionally biased region" description="Low complexity" evidence="7">
    <location>
        <begin position="375"/>
        <end position="401"/>
    </location>
</feature>
<dbReference type="GO" id="GO:0004725">
    <property type="term" value="F:protein tyrosine phosphatase activity"/>
    <property type="evidence" value="ECO:0007669"/>
    <property type="project" value="UniProtKB-EC"/>
</dbReference>
<dbReference type="InterPro" id="IPR050561">
    <property type="entry name" value="PTP"/>
</dbReference>
<evidence type="ECO:0000256" key="2">
    <source>
        <dbReference type="ARBA" id="ARBA00013064"/>
    </source>
</evidence>
<dbReference type="PROSITE" id="PS50056">
    <property type="entry name" value="TYR_PHOSPHATASE_2"/>
    <property type="match status" value="1"/>
</dbReference>
<dbReference type="SMART" id="SM00195">
    <property type="entry name" value="DSPc"/>
    <property type="match status" value="1"/>
</dbReference>
<dbReference type="GO" id="GO:0051301">
    <property type="term" value="P:cell division"/>
    <property type="evidence" value="ECO:0007669"/>
    <property type="project" value="UniProtKB-KW"/>
</dbReference>
<comment type="similarity">
    <text evidence="1">Belongs to the protein-tyrosine phosphatase family. Non-receptor class CDC14 subfamily.</text>
</comment>
<evidence type="ECO:0000256" key="7">
    <source>
        <dbReference type="SAM" id="MobiDB-lite"/>
    </source>
</evidence>
<dbReference type="CDD" id="cd14499">
    <property type="entry name" value="CDC14_C"/>
    <property type="match status" value="1"/>
</dbReference>
<keyword evidence="11" id="KW-1185">Reference proteome</keyword>
<evidence type="ECO:0000313" key="10">
    <source>
        <dbReference type="EMBL" id="PIK38216.1"/>
    </source>
</evidence>
<evidence type="ECO:0000259" key="8">
    <source>
        <dbReference type="PROSITE" id="PS50054"/>
    </source>
</evidence>
<dbReference type="STRING" id="307972.A0A2G8JR37"/>
<evidence type="ECO:0000256" key="3">
    <source>
        <dbReference type="ARBA" id="ARBA00022618"/>
    </source>
</evidence>
<evidence type="ECO:0000256" key="5">
    <source>
        <dbReference type="ARBA" id="ARBA00022912"/>
    </source>
</evidence>
<feature type="compositionally biased region" description="Polar residues" evidence="7">
    <location>
        <begin position="412"/>
        <end position="423"/>
    </location>
</feature>
<evidence type="ECO:0000256" key="4">
    <source>
        <dbReference type="ARBA" id="ARBA00022801"/>
    </source>
</evidence>
<dbReference type="CDD" id="cd17657">
    <property type="entry name" value="CDC14_N"/>
    <property type="match status" value="1"/>
</dbReference>
<dbReference type="Pfam" id="PF00782">
    <property type="entry name" value="DSPc"/>
    <property type="match status" value="1"/>
</dbReference>
<accession>A0A2G8JR37</accession>
<dbReference type="InterPro" id="IPR000387">
    <property type="entry name" value="Tyr_Pase_dom"/>
</dbReference>
<dbReference type="EMBL" id="MRZV01001386">
    <property type="protein sequence ID" value="PIK38216.1"/>
    <property type="molecule type" value="Genomic_DNA"/>
</dbReference>
<evidence type="ECO:0000313" key="11">
    <source>
        <dbReference type="Proteomes" id="UP000230750"/>
    </source>
</evidence>
<feature type="region of interest" description="Disordered" evidence="7">
    <location>
        <begin position="323"/>
        <end position="423"/>
    </location>
</feature>
<feature type="compositionally biased region" description="Basic residues" evidence="7">
    <location>
        <begin position="344"/>
        <end position="353"/>
    </location>
</feature>
<dbReference type="OrthoDB" id="266663at2759"/>
<keyword evidence="5" id="KW-0904">Protein phosphatase</keyword>
<dbReference type="PANTHER" id="PTHR23339">
    <property type="entry name" value="TYROSINE SPECIFIC PROTEIN PHOSPHATASE AND DUAL SPECIFICITY PROTEIN PHOSPHATASE"/>
    <property type="match status" value="1"/>
</dbReference>
<protein>
    <recommendedName>
        <fullName evidence="2">protein-tyrosine-phosphatase</fullName>
        <ecNumber evidence="2">3.1.3.48</ecNumber>
    </recommendedName>
</protein>
<keyword evidence="4" id="KW-0378">Hydrolase</keyword>
<dbReference type="PROSITE" id="PS50054">
    <property type="entry name" value="TYR_PHOSPHATASE_DUAL"/>
    <property type="match status" value="1"/>
</dbReference>
<dbReference type="InterPro" id="IPR044506">
    <property type="entry name" value="CDC14_C"/>
</dbReference>
<keyword evidence="3" id="KW-0132">Cell division</keyword>
<keyword evidence="6" id="KW-0131">Cell cycle</keyword>
<reference evidence="10 11" key="1">
    <citation type="journal article" date="2017" name="PLoS Biol.">
        <title>The sea cucumber genome provides insights into morphological evolution and visceral regeneration.</title>
        <authorList>
            <person name="Zhang X."/>
            <person name="Sun L."/>
            <person name="Yuan J."/>
            <person name="Sun Y."/>
            <person name="Gao Y."/>
            <person name="Zhang L."/>
            <person name="Li S."/>
            <person name="Dai H."/>
            <person name="Hamel J.F."/>
            <person name="Liu C."/>
            <person name="Yu Y."/>
            <person name="Liu S."/>
            <person name="Lin W."/>
            <person name="Guo K."/>
            <person name="Jin S."/>
            <person name="Xu P."/>
            <person name="Storey K.B."/>
            <person name="Huan P."/>
            <person name="Zhang T."/>
            <person name="Zhou Y."/>
            <person name="Zhang J."/>
            <person name="Lin C."/>
            <person name="Li X."/>
            <person name="Xing L."/>
            <person name="Huo D."/>
            <person name="Sun M."/>
            <person name="Wang L."/>
            <person name="Mercier A."/>
            <person name="Li F."/>
            <person name="Yang H."/>
            <person name="Xiang J."/>
        </authorList>
    </citation>
    <scope>NUCLEOTIDE SEQUENCE [LARGE SCALE GENOMIC DNA]</scope>
    <source>
        <strain evidence="10">Shaxun</strain>
        <tissue evidence="10">Muscle</tissue>
    </source>
</reference>
<dbReference type="Pfam" id="PF14671">
    <property type="entry name" value="DSPn"/>
    <property type="match status" value="1"/>
</dbReference>
<dbReference type="AlphaFoldDB" id="A0A2G8JR37"/>
<dbReference type="FunFam" id="3.90.190.10:FF:000103">
    <property type="entry name" value="dual specificity protein phosphatase CDC14A isoform X1"/>
    <property type="match status" value="1"/>
</dbReference>